<dbReference type="WBParaSite" id="BPAG_0000748901-mRNA-1">
    <property type="protein sequence ID" value="BPAG_0000748901-mRNA-1"/>
    <property type="gene ID" value="BPAG_0000748901"/>
</dbReference>
<dbReference type="Proteomes" id="UP000278627">
    <property type="component" value="Unassembled WGS sequence"/>
</dbReference>
<gene>
    <name evidence="1" type="ORF">BPAG_LOCUS7452</name>
</gene>
<organism evidence="3">
    <name type="scientific">Brugia pahangi</name>
    <name type="common">Filarial nematode worm</name>
    <dbReference type="NCBI Taxonomy" id="6280"/>
    <lineage>
        <taxon>Eukaryota</taxon>
        <taxon>Metazoa</taxon>
        <taxon>Ecdysozoa</taxon>
        <taxon>Nematoda</taxon>
        <taxon>Chromadorea</taxon>
        <taxon>Rhabditida</taxon>
        <taxon>Spirurina</taxon>
        <taxon>Spiruromorpha</taxon>
        <taxon>Filarioidea</taxon>
        <taxon>Onchocercidae</taxon>
        <taxon>Brugia</taxon>
    </lineage>
</organism>
<name>A0A0N4TH01_BRUPA</name>
<reference evidence="1 2" key="2">
    <citation type="submission" date="2018-11" db="EMBL/GenBank/DDBJ databases">
        <authorList>
            <consortium name="Pathogen Informatics"/>
        </authorList>
    </citation>
    <scope>NUCLEOTIDE SEQUENCE [LARGE SCALE GENOMIC DNA]</scope>
</reference>
<keyword evidence="2" id="KW-1185">Reference proteome</keyword>
<evidence type="ECO:0000313" key="1">
    <source>
        <dbReference type="EMBL" id="VDN88638.1"/>
    </source>
</evidence>
<dbReference type="EMBL" id="UZAD01008485">
    <property type="protein sequence ID" value="VDN88638.1"/>
    <property type="molecule type" value="Genomic_DNA"/>
</dbReference>
<evidence type="ECO:0000313" key="3">
    <source>
        <dbReference type="WBParaSite" id="BPAG_0000748901-mRNA-1"/>
    </source>
</evidence>
<proteinExistence type="predicted"/>
<reference evidence="3" key="1">
    <citation type="submission" date="2017-02" db="UniProtKB">
        <authorList>
            <consortium name="WormBaseParasite"/>
        </authorList>
    </citation>
    <scope>IDENTIFICATION</scope>
</reference>
<dbReference type="AlphaFoldDB" id="A0A0N4TH01"/>
<evidence type="ECO:0000313" key="2">
    <source>
        <dbReference type="Proteomes" id="UP000278627"/>
    </source>
</evidence>
<accession>A0A0N4TH01</accession>
<sequence length="31" mass="3371">MQVVAAKGDVISKRHDVNAAEYTRDALAKVN</sequence>
<protein>
    <submittedName>
        <fullName evidence="3">Phosphoribosylamine--glycine ligase</fullName>
    </submittedName>
</protein>